<organism evidence="6 7">
    <name type="scientific">Adineta steineri</name>
    <dbReference type="NCBI Taxonomy" id="433720"/>
    <lineage>
        <taxon>Eukaryota</taxon>
        <taxon>Metazoa</taxon>
        <taxon>Spiralia</taxon>
        <taxon>Gnathifera</taxon>
        <taxon>Rotifera</taxon>
        <taxon>Eurotatoria</taxon>
        <taxon>Bdelloidea</taxon>
        <taxon>Adinetida</taxon>
        <taxon>Adinetidae</taxon>
        <taxon>Adineta</taxon>
    </lineage>
</organism>
<dbReference type="Proteomes" id="UP000663868">
    <property type="component" value="Unassembled WGS sequence"/>
</dbReference>
<dbReference type="PROSITE" id="PS50005">
    <property type="entry name" value="TPR"/>
    <property type="match status" value="1"/>
</dbReference>
<dbReference type="GO" id="GO:0061512">
    <property type="term" value="P:protein localization to cilium"/>
    <property type="evidence" value="ECO:0007669"/>
    <property type="project" value="TreeGrafter"/>
</dbReference>
<comment type="similarity">
    <text evidence="1">Belongs to the TTC21 family.</text>
</comment>
<dbReference type="GO" id="GO:0035721">
    <property type="term" value="P:intraciliary retrograde transport"/>
    <property type="evidence" value="ECO:0007669"/>
    <property type="project" value="TreeGrafter"/>
</dbReference>
<evidence type="ECO:0000259" key="5">
    <source>
        <dbReference type="Pfam" id="PF25068"/>
    </source>
</evidence>
<comment type="caution">
    <text evidence="6">The sequence shown here is derived from an EMBL/GenBank/DDBJ whole genome shotgun (WGS) entry which is preliminary data.</text>
</comment>
<dbReference type="InterPro" id="IPR040364">
    <property type="entry name" value="TTC21A/TTC21B"/>
</dbReference>
<evidence type="ECO:0000256" key="2">
    <source>
        <dbReference type="ARBA" id="ARBA00022737"/>
    </source>
</evidence>
<dbReference type="GO" id="GO:0005929">
    <property type="term" value="C:cilium"/>
    <property type="evidence" value="ECO:0007669"/>
    <property type="project" value="GOC"/>
</dbReference>
<accession>A0A820MB04</accession>
<dbReference type="InterPro" id="IPR056836">
    <property type="entry name" value="ARM_TT21_4th"/>
</dbReference>
<protein>
    <recommendedName>
        <fullName evidence="5">Tetratricopeptide repeat protein 21A/21B fourth ARM domain-containing protein</fullName>
    </recommendedName>
</protein>
<feature type="repeat" description="TPR" evidence="4">
    <location>
        <begin position="19"/>
        <end position="52"/>
    </location>
</feature>
<dbReference type="PANTHER" id="PTHR14699">
    <property type="entry name" value="STI2 PROTEIN-RELATED"/>
    <property type="match status" value="1"/>
</dbReference>
<dbReference type="AlphaFoldDB" id="A0A820MB04"/>
<dbReference type="Pfam" id="PF25068">
    <property type="entry name" value="ARM_TT21_4th"/>
    <property type="match status" value="1"/>
</dbReference>
<keyword evidence="3 4" id="KW-0802">TPR repeat</keyword>
<name>A0A820MB04_9BILA</name>
<keyword evidence="2" id="KW-0677">Repeat</keyword>
<sequence>PEKAIEVYDAALRQNNRDVTLMKKIGEAYIKTHAYNKAIKYYEAIVKAEPQSELRINLADLLSKLNQIEQAQKNSRAIT</sequence>
<dbReference type="EMBL" id="CAJOBB010020655">
    <property type="protein sequence ID" value="CAF4369344.1"/>
    <property type="molecule type" value="Genomic_DNA"/>
</dbReference>
<evidence type="ECO:0000313" key="7">
    <source>
        <dbReference type="Proteomes" id="UP000663868"/>
    </source>
</evidence>
<proteinExistence type="inferred from homology"/>
<evidence type="ECO:0000256" key="4">
    <source>
        <dbReference type="PROSITE-ProRule" id="PRU00339"/>
    </source>
</evidence>
<feature type="non-terminal residue" evidence="6">
    <location>
        <position position="1"/>
    </location>
</feature>
<evidence type="ECO:0000313" key="6">
    <source>
        <dbReference type="EMBL" id="CAF4369344.1"/>
    </source>
</evidence>
<gene>
    <name evidence="6" type="ORF">KXQ929_LOCUS49270</name>
</gene>
<dbReference type="GO" id="GO:0030991">
    <property type="term" value="C:intraciliary transport particle A"/>
    <property type="evidence" value="ECO:0007669"/>
    <property type="project" value="TreeGrafter"/>
</dbReference>
<dbReference type="PANTHER" id="PTHR14699:SF0">
    <property type="entry name" value="TETRATRICOPEPTIDE REPEAT PROTEIN 21 HOMOLOG"/>
    <property type="match status" value="1"/>
</dbReference>
<evidence type="ECO:0000256" key="1">
    <source>
        <dbReference type="ARBA" id="ARBA00010935"/>
    </source>
</evidence>
<dbReference type="InterPro" id="IPR019734">
    <property type="entry name" value="TPR_rpt"/>
</dbReference>
<reference evidence="6" key="1">
    <citation type="submission" date="2021-02" db="EMBL/GenBank/DDBJ databases">
        <authorList>
            <person name="Nowell W R."/>
        </authorList>
    </citation>
    <scope>NUCLEOTIDE SEQUENCE</scope>
</reference>
<evidence type="ECO:0000256" key="3">
    <source>
        <dbReference type="ARBA" id="ARBA00022803"/>
    </source>
</evidence>
<dbReference type="InterPro" id="IPR011990">
    <property type="entry name" value="TPR-like_helical_dom_sf"/>
</dbReference>
<dbReference type="SUPFAM" id="SSF48452">
    <property type="entry name" value="TPR-like"/>
    <property type="match status" value="1"/>
</dbReference>
<dbReference type="Gene3D" id="1.25.40.10">
    <property type="entry name" value="Tetratricopeptide repeat domain"/>
    <property type="match status" value="1"/>
</dbReference>
<feature type="domain" description="Tetratricopeptide repeat protein 21A/21B fourth ARM" evidence="5">
    <location>
        <begin position="21"/>
        <end position="73"/>
    </location>
</feature>